<dbReference type="Pfam" id="PF00437">
    <property type="entry name" value="T2SSE"/>
    <property type="match status" value="1"/>
</dbReference>
<comment type="caution">
    <text evidence="5">The sequence shown here is derived from an EMBL/GenBank/DDBJ whole genome shotgun (WGS) entry which is preliminary data.</text>
</comment>
<sequence length="590" mass="65490">MAEAAVNTLEKTLSFEEFLSEKKFISRENLIKARAEASSSNRNLFDFLVSEKYLTEEDLTRARGLFFNLPYIDLRGKSIAKDLLEIVSKDTISTYKVVPFEKEDDILKVAVTDPTDLAAIQALEFLAQKHNFRLEVYITSLISFHAASSVVASVSTEVSQALKEVVEKEAREKVAAEYKRPTKSDNGEQKLSDEAPISKIVDVVIRHAIEARASDIHVEPSEEDLRVRYRVDGVLHSSLILPKSVHSAIVSRIKILSNLKIDEQRLPQDGRFHINLESKPIDFRVSTFPTVVGEKVVLRILDKSMGAPTLEELGVMGRRLEAVKSTILKPHGMFLITGPTGSGKSTTLYAILSILNKPGVNIVTLEDPVEYFIDGVNQAQVRPEIGLTFASGLRSILRQDPNIIMVGEIRDRETAELAVNSALTGHLVFSTLHTNSAVGAIPRLVDMGIEPFLLTASLNLVGAQRLVRRICDKCRTETKPSEAVQKFITEHLANVDAEEYKGYDIKNTKVYMGRGCPVCGNSGYKGRIGIHEMLVVSKKIQELINDRTPAIKIQEVAVKDEKFISMQQDGILKALAGVTTVEEVIRVTKE</sequence>
<dbReference type="Gene3D" id="3.30.450.90">
    <property type="match status" value="1"/>
</dbReference>
<dbReference type="Proteomes" id="UP000177610">
    <property type="component" value="Unassembled WGS sequence"/>
</dbReference>
<organism evidence="5 6">
    <name type="scientific">Candidatus Doudnabacteria bacterium RIFCSPHIGHO2_01_FULL_41_86</name>
    <dbReference type="NCBI Taxonomy" id="1817821"/>
    <lineage>
        <taxon>Bacteria</taxon>
        <taxon>Candidatus Doudnaibacteriota</taxon>
    </lineage>
</organism>
<dbReference type="InterPro" id="IPR037257">
    <property type="entry name" value="T2SS_E_N_sf"/>
</dbReference>
<name>A0A1F5N8Z7_9BACT</name>
<dbReference type="STRING" id="1817821.A2717_00865"/>
<feature type="domain" description="DED" evidence="4">
    <location>
        <begin position="1"/>
        <end position="74"/>
    </location>
</feature>
<dbReference type="Gene3D" id="3.40.50.300">
    <property type="entry name" value="P-loop containing nucleotide triphosphate hydrolases"/>
    <property type="match status" value="1"/>
</dbReference>
<evidence type="ECO:0000256" key="2">
    <source>
        <dbReference type="ARBA" id="ARBA00022741"/>
    </source>
</evidence>
<dbReference type="PANTHER" id="PTHR30258">
    <property type="entry name" value="TYPE II SECRETION SYSTEM PROTEIN GSPE-RELATED"/>
    <property type="match status" value="1"/>
</dbReference>
<evidence type="ECO:0000313" key="5">
    <source>
        <dbReference type="EMBL" id="OGE74068.1"/>
    </source>
</evidence>
<dbReference type="PANTHER" id="PTHR30258:SF1">
    <property type="entry name" value="PROTEIN TRANSPORT PROTEIN HOFB HOMOLOG"/>
    <property type="match status" value="1"/>
</dbReference>
<accession>A0A1F5N8Z7</accession>
<dbReference type="GO" id="GO:0005886">
    <property type="term" value="C:plasma membrane"/>
    <property type="evidence" value="ECO:0007669"/>
    <property type="project" value="TreeGrafter"/>
</dbReference>
<dbReference type="InterPro" id="IPR001482">
    <property type="entry name" value="T2SS/T4SS_dom"/>
</dbReference>
<evidence type="ECO:0000256" key="1">
    <source>
        <dbReference type="ARBA" id="ARBA00006611"/>
    </source>
</evidence>
<reference evidence="5 6" key="1">
    <citation type="journal article" date="2016" name="Nat. Commun.">
        <title>Thousands of microbial genomes shed light on interconnected biogeochemical processes in an aquifer system.</title>
        <authorList>
            <person name="Anantharaman K."/>
            <person name="Brown C.T."/>
            <person name="Hug L.A."/>
            <person name="Sharon I."/>
            <person name="Castelle C.J."/>
            <person name="Probst A.J."/>
            <person name="Thomas B.C."/>
            <person name="Singh A."/>
            <person name="Wilkins M.J."/>
            <person name="Karaoz U."/>
            <person name="Brodie E.L."/>
            <person name="Williams K.H."/>
            <person name="Hubbard S.S."/>
            <person name="Banfield J.F."/>
        </authorList>
    </citation>
    <scope>NUCLEOTIDE SEQUENCE [LARGE SCALE GENOMIC DNA]</scope>
</reference>
<dbReference type="GO" id="GO:0016887">
    <property type="term" value="F:ATP hydrolysis activity"/>
    <property type="evidence" value="ECO:0007669"/>
    <property type="project" value="TreeGrafter"/>
</dbReference>
<dbReference type="AlphaFoldDB" id="A0A1F5N8Z7"/>
<evidence type="ECO:0000313" key="6">
    <source>
        <dbReference type="Proteomes" id="UP000177610"/>
    </source>
</evidence>
<dbReference type="FunFam" id="3.40.50.300:FF:000398">
    <property type="entry name" value="Type IV pilus assembly ATPase PilB"/>
    <property type="match status" value="1"/>
</dbReference>
<gene>
    <name evidence="5" type="ORF">A2717_00865</name>
</gene>
<dbReference type="SMART" id="SM00382">
    <property type="entry name" value="AAA"/>
    <property type="match status" value="1"/>
</dbReference>
<dbReference type="SUPFAM" id="SSF160246">
    <property type="entry name" value="EspE N-terminal domain-like"/>
    <property type="match status" value="1"/>
</dbReference>
<keyword evidence="3" id="KW-0067">ATP-binding</keyword>
<dbReference type="PROSITE" id="PS50168">
    <property type="entry name" value="DED"/>
    <property type="match status" value="1"/>
</dbReference>
<protein>
    <recommendedName>
        <fullName evidence="4">DED domain-containing protein</fullName>
    </recommendedName>
</protein>
<evidence type="ECO:0000259" key="4">
    <source>
        <dbReference type="PROSITE" id="PS50168"/>
    </source>
</evidence>
<dbReference type="InterPro" id="IPR003593">
    <property type="entry name" value="AAA+_ATPase"/>
</dbReference>
<dbReference type="EMBL" id="MFEH01000002">
    <property type="protein sequence ID" value="OGE74068.1"/>
    <property type="molecule type" value="Genomic_DNA"/>
</dbReference>
<keyword evidence="2" id="KW-0547">Nucleotide-binding</keyword>
<dbReference type="FunFam" id="3.30.450.90:FF:000001">
    <property type="entry name" value="Type II secretion system ATPase GspE"/>
    <property type="match status" value="1"/>
</dbReference>
<evidence type="ECO:0000256" key="3">
    <source>
        <dbReference type="ARBA" id="ARBA00022840"/>
    </source>
</evidence>
<dbReference type="CDD" id="cd01129">
    <property type="entry name" value="PulE-GspE-like"/>
    <property type="match status" value="1"/>
</dbReference>
<dbReference type="Pfam" id="PF05157">
    <property type="entry name" value="MshEN"/>
    <property type="match status" value="1"/>
</dbReference>
<dbReference type="GO" id="GO:0005524">
    <property type="term" value="F:ATP binding"/>
    <property type="evidence" value="ECO:0007669"/>
    <property type="project" value="UniProtKB-KW"/>
</dbReference>
<dbReference type="Gene3D" id="3.30.300.160">
    <property type="entry name" value="Type II secretion system, protein E, N-terminal domain"/>
    <property type="match status" value="1"/>
</dbReference>
<dbReference type="SUPFAM" id="SSF52540">
    <property type="entry name" value="P-loop containing nucleoside triphosphate hydrolases"/>
    <property type="match status" value="1"/>
</dbReference>
<dbReference type="InterPro" id="IPR001875">
    <property type="entry name" value="DED_dom"/>
</dbReference>
<proteinExistence type="inferred from homology"/>
<dbReference type="InterPro" id="IPR027417">
    <property type="entry name" value="P-loop_NTPase"/>
</dbReference>
<comment type="similarity">
    <text evidence="1">Belongs to the GSP E family.</text>
</comment>
<dbReference type="InterPro" id="IPR007831">
    <property type="entry name" value="T2SS_GspE_N"/>
</dbReference>